<dbReference type="EMBL" id="SNSQ01000002">
    <property type="protein sequence ID" value="TEU53900.1"/>
    <property type="molecule type" value="Genomic_DNA"/>
</dbReference>
<gene>
    <name evidence="1" type="ORF">E3D37_02070</name>
</gene>
<evidence type="ECO:0000313" key="2">
    <source>
        <dbReference type="Proteomes" id="UP000298234"/>
    </source>
</evidence>
<protein>
    <recommendedName>
        <fullName evidence="3">HEAT repeat domain-containing protein</fullName>
    </recommendedName>
</protein>
<comment type="caution">
    <text evidence="1">The sequence shown here is derived from an EMBL/GenBank/DDBJ whole genome shotgun (WGS) entry which is preliminary data.</text>
</comment>
<dbReference type="AlphaFoldDB" id="A0AAX2RZC9"/>
<reference evidence="1 2" key="1">
    <citation type="submission" date="2019-03" db="EMBL/GenBank/DDBJ databases">
        <title>Burkholderia cepacia outbreak.</title>
        <authorList>
            <person name="Farzana R."/>
            <person name="Walsh T.R."/>
        </authorList>
    </citation>
    <scope>NUCLEOTIDE SEQUENCE [LARGE SCALE GENOMIC DNA]</scope>
    <source>
        <strain evidence="2">d13</strain>
    </source>
</reference>
<evidence type="ECO:0000313" key="1">
    <source>
        <dbReference type="EMBL" id="TEU53900.1"/>
    </source>
</evidence>
<sequence>MSDSNELFSERFCTEHLEEIVYLDRVRERASLLSDFTLDDFVRMDRRLLGHLRGLTLREATAWRCIRNCIDTQGATPGMLFAAGIVAFAAGDRGRLEEYRTWLDDQVPRYPLMEKIAKWIGPAWYRIGEFRLAGLDNDFDVICRLNAAATSEEADAVIASTPRDSASAVVTAIANAVRQFGLKRFAGDMTILLEHQDRAVRSAAFMALLRLEGAAALDRLWRAQWTDLDCPELFYRAMTVLPPSVVPEWIERLENQGRRREALVCAAFSGLSAQIPYLSGKIDAPQLSTLAKLCHVAVVGYLPAEHVSGSGRIGKDDSSVEFAPLDQPEMFFFHEGNHRNAQDGAELQIENASSGSRVIAGQAITIQHAISIFQKGVQLQRVIAGYWLESLEGGGRLDPTAPGFFQVQELSAMTLRFA</sequence>
<organism evidence="1 2">
    <name type="scientific">Burkholderia cepacia</name>
    <name type="common">Pseudomonas cepacia</name>
    <dbReference type="NCBI Taxonomy" id="292"/>
    <lineage>
        <taxon>Bacteria</taxon>
        <taxon>Pseudomonadati</taxon>
        <taxon>Pseudomonadota</taxon>
        <taxon>Betaproteobacteria</taxon>
        <taxon>Burkholderiales</taxon>
        <taxon>Burkholderiaceae</taxon>
        <taxon>Burkholderia</taxon>
        <taxon>Burkholderia cepacia complex</taxon>
    </lineage>
</organism>
<dbReference type="Proteomes" id="UP000298234">
    <property type="component" value="Unassembled WGS sequence"/>
</dbReference>
<name>A0AAX2RZC9_BURCE</name>
<accession>A0AAX2RZC9</accession>
<evidence type="ECO:0008006" key="3">
    <source>
        <dbReference type="Google" id="ProtNLM"/>
    </source>
</evidence>
<proteinExistence type="predicted"/>
<dbReference type="RefSeq" id="WP_091922963.1">
    <property type="nucleotide sequence ID" value="NZ_FOIG01000013.1"/>
</dbReference>